<dbReference type="InterPro" id="IPR011863">
    <property type="entry name" value="HSK-PSP"/>
</dbReference>
<evidence type="ECO:0000256" key="8">
    <source>
        <dbReference type="ARBA" id="ARBA00023299"/>
    </source>
</evidence>
<keyword evidence="7" id="KW-0460">Magnesium</keyword>
<comment type="pathway">
    <text evidence="2">Amino-acid biosynthesis; L-serine biosynthesis; L-serine from 3-phospho-D-glycerate: step 3/3.</text>
</comment>
<name>A0A381Q701_9ZZZZ</name>
<evidence type="ECO:0000256" key="7">
    <source>
        <dbReference type="ARBA" id="ARBA00022842"/>
    </source>
</evidence>
<dbReference type="AlphaFoldDB" id="A0A381Q701"/>
<dbReference type="GO" id="GO:0005737">
    <property type="term" value="C:cytoplasm"/>
    <property type="evidence" value="ECO:0007669"/>
    <property type="project" value="TreeGrafter"/>
</dbReference>
<protein>
    <recommendedName>
        <fullName evidence="3">phosphoserine phosphatase</fullName>
        <ecNumber evidence="3">3.1.3.3</ecNumber>
    </recommendedName>
</protein>
<dbReference type="NCBIfam" id="TIGR02137">
    <property type="entry name" value="HSK-PSP"/>
    <property type="match status" value="1"/>
</dbReference>
<dbReference type="InterPro" id="IPR023214">
    <property type="entry name" value="HAD_sf"/>
</dbReference>
<organism evidence="9">
    <name type="scientific">marine metagenome</name>
    <dbReference type="NCBI Taxonomy" id="408172"/>
    <lineage>
        <taxon>unclassified sequences</taxon>
        <taxon>metagenomes</taxon>
        <taxon>ecological metagenomes</taxon>
    </lineage>
</organism>
<dbReference type="SUPFAM" id="SSF56784">
    <property type="entry name" value="HAD-like"/>
    <property type="match status" value="1"/>
</dbReference>
<accession>A0A381Q701</accession>
<evidence type="ECO:0000256" key="1">
    <source>
        <dbReference type="ARBA" id="ARBA00001946"/>
    </source>
</evidence>
<evidence type="ECO:0000313" key="9">
    <source>
        <dbReference type="EMBL" id="SUZ74738.1"/>
    </source>
</evidence>
<dbReference type="PANTHER" id="PTHR43344:SF2">
    <property type="entry name" value="PHOSPHOSERINE PHOSPHATASE"/>
    <property type="match status" value="1"/>
</dbReference>
<dbReference type="NCBIfam" id="NF010109">
    <property type="entry name" value="PRK13582.1"/>
    <property type="match status" value="1"/>
</dbReference>
<evidence type="ECO:0000256" key="4">
    <source>
        <dbReference type="ARBA" id="ARBA00022605"/>
    </source>
</evidence>
<keyword evidence="5" id="KW-0479">Metal-binding</keyword>
<proteinExistence type="predicted"/>
<sequence length="208" mass="24426">MISTKKMTVVCLDFEGVLIPEIWKGLAQLSNIEELELTTRDIADYDELMRYRLKICDQFNLTLRDIHKVVKQMKPLEGAFEFLTWLRQRNEVIILSDTFREFVEPLLHKLQYPTVLCHSLKLDDDMRIVDYCLRQKDQKRYAVKAFKEMNYYTVAVGDSYNDISMLQEADQGVFFRPTKKIVAEHPDFPVAHEYPALQIALEQISNNA</sequence>
<dbReference type="GO" id="GO:0000287">
    <property type="term" value="F:magnesium ion binding"/>
    <property type="evidence" value="ECO:0007669"/>
    <property type="project" value="TreeGrafter"/>
</dbReference>
<gene>
    <name evidence="9" type="ORF">METZ01_LOCUS27592</name>
</gene>
<keyword evidence="6" id="KW-0378">Hydrolase</keyword>
<dbReference type="NCBIfam" id="TIGR01488">
    <property type="entry name" value="HAD-SF-IB"/>
    <property type="match status" value="1"/>
</dbReference>
<keyword evidence="8" id="KW-0718">Serine biosynthesis</keyword>
<dbReference type="Pfam" id="PF12710">
    <property type="entry name" value="HAD"/>
    <property type="match status" value="1"/>
</dbReference>
<reference evidence="9" key="1">
    <citation type="submission" date="2018-05" db="EMBL/GenBank/DDBJ databases">
        <authorList>
            <person name="Lanie J.A."/>
            <person name="Ng W.-L."/>
            <person name="Kazmierczak K.M."/>
            <person name="Andrzejewski T.M."/>
            <person name="Davidsen T.M."/>
            <person name="Wayne K.J."/>
            <person name="Tettelin H."/>
            <person name="Glass J.I."/>
            <person name="Rusch D."/>
            <person name="Podicherti R."/>
            <person name="Tsui H.-C.T."/>
            <person name="Winkler M.E."/>
        </authorList>
    </citation>
    <scope>NUCLEOTIDE SEQUENCE</scope>
</reference>
<evidence type="ECO:0000256" key="6">
    <source>
        <dbReference type="ARBA" id="ARBA00022801"/>
    </source>
</evidence>
<dbReference type="EC" id="3.1.3.3" evidence="3"/>
<evidence type="ECO:0000256" key="2">
    <source>
        <dbReference type="ARBA" id="ARBA00005135"/>
    </source>
</evidence>
<evidence type="ECO:0000256" key="5">
    <source>
        <dbReference type="ARBA" id="ARBA00022723"/>
    </source>
</evidence>
<evidence type="ECO:0000256" key="3">
    <source>
        <dbReference type="ARBA" id="ARBA00012640"/>
    </source>
</evidence>
<dbReference type="Gene3D" id="3.90.1470.10">
    <property type="entry name" value="thrh gene product, domain 2"/>
    <property type="match status" value="1"/>
</dbReference>
<comment type="cofactor">
    <cofactor evidence="1">
        <name>Mg(2+)</name>
        <dbReference type="ChEBI" id="CHEBI:18420"/>
    </cofactor>
</comment>
<dbReference type="GO" id="GO:0036424">
    <property type="term" value="F:L-phosphoserine phosphatase activity"/>
    <property type="evidence" value="ECO:0007669"/>
    <property type="project" value="TreeGrafter"/>
</dbReference>
<keyword evidence="4" id="KW-0028">Amino-acid biosynthesis</keyword>
<dbReference type="Gene3D" id="3.40.50.1000">
    <property type="entry name" value="HAD superfamily/HAD-like"/>
    <property type="match status" value="1"/>
</dbReference>
<dbReference type="EMBL" id="UINC01001221">
    <property type="protein sequence ID" value="SUZ74738.1"/>
    <property type="molecule type" value="Genomic_DNA"/>
</dbReference>
<dbReference type="InterPro" id="IPR036412">
    <property type="entry name" value="HAD-like_sf"/>
</dbReference>
<dbReference type="PANTHER" id="PTHR43344">
    <property type="entry name" value="PHOSPHOSERINE PHOSPHATASE"/>
    <property type="match status" value="1"/>
</dbReference>
<dbReference type="GO" id="GO:0006564">
    <property type="term" value="P:L-serine biosynthetic process"/>
    <property type="evidence" value="ECO:0007669"/>
    <property type="project" value="UniProtKB-KW"/>
</dbReference>
<dbReference type="InterPro" id="IPR050582">
    <property type="entry name" value="HAD-like_SerB"/>
</dbReference>